<evidence type="ECO:0000256" key="13">
    <source>
        <dbReference type="ARBA" id="ARBA00023157"/>
    </source>
</evidence>
<evidence type="ECO:0000256" key="5">
    <source>
        <dbReference type="ARBA" id="ARBA00022723"/>
    </source>
</evidence>
<comment type="cofactor">
    <cofactor evidence="16 17">
        <name>Zn(2+)</name>
        <dbReference type="ChEBI" id="CHEBI:29105"/>
    </cofactor>
    <text evidence="16 17">Binds 1 zinc ion per subunit.</text>
</comment>
<dbReference type="VEuPathDB" id="TriTrypDB:TCSYLVIO_002869"/>
<dbReference type="VEuPathDB" id="TriTrypDB:C4B63_341g15"/>
<evidence type="ECO:0000256" key="16">
    <source>
        <dbReference type="PIRSR" id="PIRSR601577-2"/>
    </source>
</evidence>
<evidence type="ECO:0000313" key="20">
    <source>
        <dbReference type="Proteomes" id="UP000246121"/>
    </source>
</evidence>
<evidence type="ECO:0000256" key="15">
    <source>
        <dbReference type="PIRSR" id="PIRSR601577-1"/>
    </source>
</evidence>
<feature type="region of interest" description="Disordered" evidence="18">
    <location>
        <begin position="514"/>
        <end position="559"/>
    </location>
</feature>
<feature type="binding site" evidence="16">
    <location>
        <position position="225"/>
    </location>
    <ligand>
        <name>Zn(2+)</name>
        <dbReference type="ChEBI" id="CHEBI:29105"/>
        <note>catalytic</note>
    </ligand>
</feature>
<accession>A0A2V2UGF9</accession>
<dbReference type="Gene3D" id="3.10.170.20">
    <property type="match status" value="1"/>
</dbReference>
<dbReference type="VEuPathDB" id="TriTrypDB:TcCL_Unassigned00800"/>
<keyword evidence="4 17" id="KW-0645">Protease</keyword>
<gene>
    <name evidence="19" type="ORF">C4B63_341g15</name>
</gene>
<evidence type="ECO:0000256" key="18">
    <source>
        <dbReference type="SAM" id="MobiDB-lite"/>
    </source>
</evidence>
<dbReference type="FunFam" id="3.90.132.10:FF:000001">
    <property type="entry name" value="leishmanolysin-like peptidase isoform X2"/>
    <property type="match status" value="1"/>
</dbReference>
<comment type="caution">
    <text evidence="19">The sequence shown here is derived from an EMBL/GenBank/DDBJ whole genome shotgun (WGS) entry which is preliminary data.</text>
</comment>
<feature type="binding site" evidence="16">
    <location>
        <position position="221"/>
    </location>
    <ligand>
        <name>Zn(2+)</name>
        <dbReference type="ChEBI" id="CHEBI:29105"/>
        <note>catalytic</note>
    </ligand>
</feature>
<evidence type="ECO:0000256" key="7">
    <source>
        <dbReference type="ARBA" id="ARBA00022801"/>
    </source>
</evidence>
<dbReference type="PANTHER" id="PTHR10942">
    <property type="entry name" value="LEISHMANOLYSIN-LIKE PEPTIDASE"/>
    <property type="match status" value="1"/>
</dbReference>
<evidence type="ECO:0000256" key="3">
    <source>
        <dbReference type="ARBA" id="ARBA00005860"/>
    </source>
</evidence>
<dbReference type="GO" id="GO:0016020">
    <property type="term" value="C:membrane"/>
    <property type="evidence" value="ECO:0007669"/>
    <property type="project" value="UniProtKB-SubCell"/>
</dbReference>
<dbReference type="VEuPathDB" id="TriTrypDB:Tc_MARK_1580"/>
<dbReference type="GO" id="GO:0005737">
    <property type="term" value="C:cytoplasm"/>
    <property type="evidence" value="ECO:0007669"/>
    <property type="project" value="TreeGrafter"/>
</dbReference>
<keyword evidence="13" id="KW-1015">Disulfide bond</keyword>
<keyword evidence="11" id="KW-0472">Membrane</keyword>
<reference evidence="19 20" key="1">
    <citation type="journal article" date="2018" name="Microb. Genom.">
        <title>Expanding an expanded genome: long-read sequencing of Trypanosoma cruzi.</title>
        <authorList>
            <person name="Berna L."/>
            <person name="Rodriguez M."/>
            <person name="Chiribao M.L."/>
            <person name="Parodi-Talice A."/>
            <person name="Pita S."/>
            <person name="Rijo G."/>
            <person name="Alvarez-Valin F."/>
            <person name="Robello C."/>
        </authorList>
    </citation>
    <scope>NUCLEOTIDE SEQUENCE [LARGE SCALE GENOMIC DNA]</scope>
    <source>
        <strain evidence="19 20">Dm28c</strain>
    </source>
</reference>
<keyword evidence="10 16" id="KW-0482">Metalloprotease</keyword>
<dbReference type="GO" id="GO:0046872">
    <property type="term" value="F:metal ion binding"/>
    <property type="evidence" value="ECO:0007669"/>
    <property type="project" value="UniProtKB-KW"/>
</dbReference>
<evidence type="ECO:0000256" key="6">
    <source>
        <dbReference type="ARBA" id="ARBA00022729"/>
    </source>
</evidence>
<comment type="subcellular location">
    <subcellularLocation>
        <location evidence="2">Membrane</location>
    </subcellularLocation>
</comment>
<evidence type="ECO:0000256" key="2">
    <source>
        <dbReference type="ARBA" id="ARBA00004370"/>
    </source>
</evidence>
<dbReference type="EMBL" id="PRFA01000341">
    <property type="protein sequence ID" value="PWU83295.1"/>
    <property type="molecule type" value="Genomic_DNA"/>
</dbReference>
<dbReference type="VEuPathDB" id="TriTrypDB:BCY84_00129"/>
<dbReference type="PRINTS" id="PR00782">
    <property type="entry name" value="LSHMANOLYSIN"/>
</dbReference>
<dbReference type="VEuPathDB" id="TriTrypDB:TcCLB.505615.10"/>
<evidence type="ECO:0000256" key="9">
    <source>
        <dbReference type="ARBA" id="ARBA00022889"/>
    </source>
</evidence>
<keyword evidence="6 17" id="KW-0732">Signal</keyword>
<keyword evidence="7 17" id="KW-0378">Hydrolase</keyword>
<evidence type="ECO:0000256" key="17">
    <source>
        <dbReference type="RuleBase" id="RU366077"/>
    </source>
</evidence>
<comment type="similarity">
    <text evidence="3 17">Belongs to the peptidase M8 family.</text>
</comment>
<dbReference type="VEuPathDB" id="TriTrypDB:TcBrA4_0181960"/>
<dbReference type="VEuPathDB" id="TriTrypDB:TcYC6_0169120"/>
<dbReference type="GO" id="GO:0004222">
    <property type="term" value="F:metalloendopeptidase activity"/>
    <property type="evidence" value="ECO:0007669"/>
    <property type="project" value="UniProtKB-UniRule"/>
</dbReference>
<dbReference type="PANTHER" id="PTHR10942:SF0">
    <property type="entry name" value="LEISHMANOLYSIN-LIKE PEPTIDASE"/>
    <property type="match status" value="1"/>
</dbReference>
<keyword evidence="9" id="KW-0130">Cell adhesion</keyword>
<comment type="catalytic activity">
    <reaction evidence="1">
        <text>Preference for hydrophobic residues at P1 and P1' and basic residues at P2' and P3'. A model nonapeptide is cleaved at -Ala-Tyr-|-Leu-Lys-Lys-.</text>
        <dbReference type="EC" id="3.4.24.36"/>
    </reaction>
</comment>
<organism evidence="19 20">
    <name type="scientific">Trypanosoma cruzi</name>
    <dbReference type="NCBI Taxonomy" id="5693"/>
    <lineage>
        <taxon>Eukaryota</taxon>
        <taxon>Discoba</taxon>
        <taxon>Euglenozoa</taxon>
        <taxon>Kinetoplastea</taxon>
        <taxon>Metakinetoplastina</taxon>
        <taxon>Trypanosomatida</taxon>
        <taxon>Trypanosomatidae</taxon>
        <taxon>Trypanosoma</taxon>
        <taxon>Schizotrypanum</taxon>
    </lineage>
</organism>
<evidence type="ECO:0000256" key="8">
    <source>
        <dbReference type="ARBA" id="ARBA00022833"/>
    </source>
</evidence>
<keyword evidence="14" id="KW-0325">Glycoprotein</keyword>
<dbReference type="Gene3D" id="3.90.132.10">
    <property type="entry name" value="Leishmanolysin , domain 2"/>
    <property type="match status" value="1"/>
</dbReference>
<dbReference type="Gene3D" id="2.30.34.10">
    <property type="entry name" value="Leishmanolysin domain 4"/>
    <property type="match status" value="1"/>
</dbReference>
<evidence type="ECO:0000256" key="1">
    <source>
        <dbReference type="ARBA" id="ARBA00001249"/>
    </source>
</evidence>
<feature type="compositionally biased region" description="Basic and acidic residues" evidence="18">
    <location>
        <begin position="532"/>
        <end position="559"/>
    </location>
</feature>
<keyword evidence="5 16" id="KW-0479">Metal-binding</keyword>
<dbReference type="SUPFAM" id="SSF55486">
    <property type="entry name" value="Metalloproteases ('zincins'), catalytic domain"/>
    <property type="match status" value="1"/>
</dbReference>
<feature type="signal peptide" evidence="17">
    <location>
        <begin position="1"/>
        <end position="23"/>
    </location>
</feature>
<feature type="binding site" evidence="16">
    <location>
        <position position="290"/>
    </location>
    <ligand>
        <name>Zn(2+)</name>
        <dbReference type="ChEBI" id="CHEBI:29105"/>
        <note>catalytic</note>
    </ligand>
</feature>
<evidence type="ECO:0000256" key="4">
    <source>
        <dbReference type="ARBA" id="ARBA00022670"/>
    </source>
</evidence>
<dbReference type="InterPro" id="IPR001577">
    <property type="entry name" value="Peptidase_M8"/>
</dbReference>
<dbReference type="VEuPathDB" id="TriTrypDB:TcCLB.509011.80"/>
<proteinExistence type="inferred from homology"/>
<evidence type="ECO:0000256" key="12">
    <source>
        <dbReference type="ARBA" id="ARBA00023145"/>
    </source>
</evidence>
<dbReference type="GO" id="GO:0006508">
    <property type="term" value="P:proteolysis"/>
    <property type="evidence" value="ECO:0007669"/>
    <property type="project" value="UniProtKB-KW"/>
</dbReference>
<evidence type="ECO:0000313" key="19">
    <source>
        <dbReference type="EMBL" id="PWU83295.1"/>
    </source>
</evidence>
<evidence type="ECO:0000256" key="10">
    <source>
        <dbReference type="ARBA" id="ARBA00023049"/>
    </source>
</evidence>
<keyword evidence="12" id="KW-0865">Zymogen</keyword>
<dbReference type="Pfam" id="PF01457">
    <property type="entry name" value="Peptidase_M8"/>
    <property type="match status" value="1"/>
</dbReference>
<protein>
    <recommendedName>
        <fullName evidence="17">Leishmanolysin-like peptidase</fullName>
        <ecNumber evidence="17">3.4.24.-</ecNumber>
    </recommendedName>
</protein>
<dbReference type="Proteomes" id="UP000246121">
    <property type="component" value="Unassembled WGS sequence"/>
</dbReference>
<keyword evidence="8 16" id="KW-0862">Zinc</keyword>
<evidence type="ECO:0000256" key="11">
    <source>
        <dbReference type="ARBA" id="ARBA00023136"/>
    </source>
</evidence>
<evidence type="ECO:0000256" key="14">
    <source>
        <dbReference type="ARBA" id="ARBA00023180"/>
    </source>
</evidence>
<sequence>MRRFVSTVLLFLLWLAGGPCALAEHRCIFDRVALNLSQLQTAVVQELPRGRAGAWQAYTVSTPDWAPIRIKVFAEDLKDTTKYCTVRGDVRSDFTGGRVLCRRQDVLTKEKMRIMVNRLLPEAVKLHTERLFVQPVSGVLRLPRFKVGVCGEFTVPIAHHLSGVVGADMLLYAAAAPTIGGTVAWASTCVTLQDGRPAAGVLNLGPSFIAPKRESIRVVSHEIAHALGFNSILMWRLGMISRRSDVRGKARTFVVDSNETLARAREHYDCRTAPGMELEDEGGEFTAYSHWERRNAKDELMSPLVGAGFYTALTMAFFSDMGFYRANFSMAEPMGWGYKAGCSLLQEKCMQNGVTAHPEMFCSDILKTPACTSDRRALGFCSIAVHDEMLSPEYQYFVEENVGGYRNTFVDFCPIIIPSEIGGCADGNSFFMPGSRVGPQSLCLKGNSLEMEFHGRIGDICAEVSCQAGIVRVRYLGNDAWHLCPEGASLAPKLPFIGGQILCPRAVDVCPQLSDKSTGESAHEENQDEIDTPDKREEKGMDDTSAPAEEKHDDRRKGEPSLLEKMCRLLGINCPKINWRKVWSFFSSRGMG</sequence>
<dbReference type="VEuPathDB" id="TriTrypDB:TcCLB.506921.10"/>
<dbReference type="VEuPathDB" id="TriTrypDB:C3747_195g26"/>
<dbReference type="VEuPathDB" id="TriTrypDB:ECC02_011071"/>
<dbReference type="VEuPathDB" id="TriTrypDB:TCDM_13621"/>
<feature type="active site" evidence="15">
    <location>
        <position position="222"/>
    </location>
</feature>
<dbReference type="AlphaFoldDB" id="A0A2V2UGF9"/>
<dbReference type="GO" id="GO:0007155">
    <property type="term" value="P:cell adhesion"/>
    <property type="evidence" value="ECO:0007669"/>
    <property type="project" value="UniProtKB-KW"/>
</dbReference>
<dbReference type="Gene3D" id="2.10.55.10">
    <property type="entry name" value="Leishmanolysin domain 3"/>
    <property type="match status" value="1"/>
</dbReference>
<feature type="chain" id="PRO_5023979396" description="Leishmanolysin-like peptidase" evidence="17">
    <location>
        <begin position="24"/>
        <end position="592"/>
    </location>
</feature>
<dbReference type="EC" id="3.4.24.-" evidence="17"/>
<name>A0A2V2UGF9_TRYCR</name>
<dbReference type="VEuPathDB" id="TriTrypDB:TcG_08336"/>